<dbReference type="InterPro" id="IPR005770">
    <property type="entry name" value="PhnD"/>
</dbReference>
<evidence type="ECO:0000256" key="1">
    <source>
        <dbReference type="ARBA" id="ARBA00007162"/>
    </source>
</evidence>
<dbReference type="PANTHER" id="PTHR35841">
    <property type="entry name" value="PHOSPHONATES-BINDING PERIPLASMIC PROTEIN"/>
    <property type="match status" value="1"/>
</dbReference>
<dbReference type="Pfam" id="PF12974">
    <property type="entry name" value="Phosphonate-bd"/>
    <property type="match status" value="1"/>
</dbReference>
<dbReference type="Gene3D" id="3.40.190.10">
    <property type="entry name" value="Periplasmic binding protein-like II"/>
    <property type="match status" value="2"/>
</dbReference>
<sequence>MWRKLVLVSVMAVTAKMGIAKETITVGLVAHGEAQEAIAAWQPILDDLAKATGANVKAVAAKSYAEILNGLKSGDIQVARLGNKVALEAVESAQCDVFGQLVLKGGVDTYSSVLISRKDSGLNTLEQVLQQKGRYRYGSGDTKSTSGFLIPQYYAFLKNNVVMEQHFKNVRYGNHQDNFLLVARGDVDVAANNTDDLAKFAKKFPAEFKNIKVIWQSDAFNFDPLVMRKNMPAELRKSVAQFFLTYAGNKQYPDSAAKLLAADNLAGFKTMSNRELKRIAEVELFYAQFRTMLDSSLSLADKQKQEKAYYRRHELLIALLGGPR</sequence>
<dbReference type="PANTHER" id="PTHR35841:SF1">
    <property type="entry name" value="PHOSPHONATES-BINDING PERIPLASMIC PROTEIN"/>
    <property type="match status" value="1"/>
</dbReference>
<dbReference type="EMBL" id="WOFE01000004">
    <property type="protein sequence ID" value="MBM5571919.1"/>
    <property type="molecule type" value="Genomic_DNA"/>
</dbReference>
<reference evidence="3 4" key="1">
    <citation type="submission" date="2019-11" db="EMBL/GenBank/DDBJ databases">
        <title>Novel Deefgea species.</title>
        <authorList>
            <person name="Han J.-H."/>
        </authorList>
    </citation>
    <scope>NUCLEOTIDE SEQUENCE [LARGE SCALE GENOMIC DNA]</scope>
    <source>
        <strain evidence="3 4">LMG 24817</strain>
    </source>
</reference>
<proteinExistence type="inferred from homology"/>
<keyword evidence="4" id="KW-1185">Reference proteome</keyword>
<dbReference type="RefSeq" id="WP_203571254.1">
    <property type="nucleotide sequence ID" value="NZ_WOFE01000004.1"/>
</dbReference>
<accession>A0ABS2CCP2</accession>
<evidence type="ECO:0000256" key="2">
    <source>
        <dbReference type="ARBA" id="ARBA00022729"/>
    </source>
</evidence>
<name>A0ABS2CCP2_9NEIS</name>
<evidence type="ECO:0000313" key="4">
    <source>
        <dbReference type="Proteomes" id="UP001195660"/>
    </source>
</evidence>
<dbReference type="NCBIfam" id="TIGR01098">
    <property type="entry name" value="3A0109s03R"/>
    <property type="match status" value="1"/>
</dbReference>
<gene>
    <name evidence="3" type="primary">phnD</name>
    <name evidence="3" type="ORF">GM173_10060</name>
</gene>
<protein>
    <submittedName>
        <fullName evidence="3">Phosphate/phosphite/phosphonate ABC transporter substrate-binding protein</fullName>
    </submittedName>
</protein>
<keyword evidence="2" id="KW-0732">Signal</keyword>
<comment type="similarity">
    <text evidence="1">Belongs to the phosphate/phosphite/phosphonate binding protein family.</text>
</comment>
<dbReference type="Proteomes" id="UP001195660">
    <property type="component" value="Unassembled WGS sequence"/>
</dbReference>
<evidence type="ECO:0000313" key="3">
    <source>
        <dbReference type="EMBL" id="MBM5571919.1"/>
    </source>
</evidence>
<comment type="caution">
    <text evidence="3">The sequence shown here is derived from an EMBL/GenBank/DDBJ whole genome shotgun (WGS) entry which is preliminary data.</text>
</comment>
<dbReference type="SUPFAM" id="SSF53850">
    <property type="entry name" value="Periplasmic binding protein-like II"/>
    <property type="match status" value="1"/>
</dbReference>
<organism evidence="3 4">
    <name type="scientific">Deefgea chitinilytica</name>
    <dbReference type="NCBI Taxonomy" id="570276"/>
    <lineage>
        <taxon>Bacteria</taxon>
        <taxon>Pseudomonadati</taxon>
        <taxon>Pseudomonadota</taxon>
        <taxon>Betaproteobacteria</taxon>
        <taxon>Neisseriales</taxon>
        <taxon>Chitinibacteraceae</taxon>
        <taxon>Deefgea</taxon>
    </lineage>
</organism>